<dbReference type="AlphaFoldDB" id="A0A8B8AWN6"/>
<dbReference type="KEGG" id="cvn:111105587"/>
<evidence type="ECO:0000313" key="2">
    <source>
        <dbReference type="RefSeq" id="XP_022295657.1"/>
    </source>
</evidence>
<reference evidence="2" key="2">
    <citation type="submission" date="2025-08" db="UniProtKB">
        <authorList>
            <consortium name="RefSeq"/>
        </authorList>
    </citation>
    <scope>IDENTIFICATION</scope>
    <source>
        <tissue evidence="2">Whole sample</tissue>
    </source>
</reference>
<evidence type="ECO:0000313" key="1">
    <source>
        <dbReference type="Proteomes" id="UP000694844"/>
    </source>
</evidence>
<name>A0A8B8AWN6_CRAVI</name>
<proteinExistence type="predicted"/>
<organism evidence="1 2">
    <name type="scientific">Crassostrea virginica</name>
    <name type="common">Eastern oyster</name>
    <dbReference type="NCBI Taxonomy" id="6565"/>
    <lineage>
        <taxon>Eukaryota</taxon>
        <taxon>Metazoa</taxon>
        <taxon>Spiralia</taxon>
        <taxon>Lophotrochozoa</taxon>
        <taxon>Mollusca</taxon>
        <taxon>Bivalvia</taxon>
        <taxon>Autobranchia</taxon>
        <taxon>Pteriomorphia</taxon>
        <taxon>Ostreida</taxon>
        <taxon>Ostreoidea</taxon>
        <taxon>Ostreidae</taxon>
        <taxon>Crassostrea</taxon>
    </lineage>
</organism>
<protein>
    <submittedName>
        <fullName evidence="2">Uncharacterized protein LOC111105587 isoform X1</fullName>
    </submittedName>
</protein>
<gene>
    <name evidence="2" type="primary">LOC111105587</name>
</gene>
<accession>A0A8B8AWN6</accession>
<reference evidence="1" key="1">
    <citation type="submission" date="2024-06" db="UniProtKB">
        <authorList>
            <consortium name="RefSeq"/>
        </authorList>
    </citation>
    <scope>NUCLEOTIDE SEQUENCE [LARGE SCALE GENOMIC DNA]</scope>
</reference>
<dbReference type="RefSeq" id="XP_022295657.1">
    <property type="nucleotide sequence ID" value="XM_022439949.1"/>
</dbReference>
<dbReference type="Proteomes" id="UP000694844">
    <property type="component" value="Chromosome 1"/>
</dbReference>
<dbReference type="GeneID" id="111105587"/>
<keyword evidence="1" id="KW-1185">Reference proteome</keyword>
<dbReference type="OrthoDB" id="5986221at2759"/>
<sequence length="793" mass="91790">MKTLTLKDNFLCSGSSYSQYERERKKQYFETPESAKKITEKNSNKIKLGLKKQKSHHGNFENYNFDKKTFLLELKENKCENVNWTALGKKYNITNKSGFFPSNAGQILKQFAVKNGIQTNKFNSNKTVSGRDIIQRVRRKYLRVRGLSVPHPRPAKKIRETLNQKIADGICNIGVCIAPKVCTVNRINSTGDLVVTQEEVYGRKFPLQKIREESLKEQDELGVLRSGSNEDYDTLSPEEVINKLHEYGKPIAVTSAENLELLKRTERTRYWKCWHDHSDILNHPYVNFMVSCIYDPAVYLSNEEYQLKFPNRKQDIQTIVEKPYLYILGQSGSSDIDQLTYSDTRVEDLKEMHKCITATSMNAPFQDVFRMFSGDNPARQFESGQQRGGHYSCLCGVHVENHQNFECCFRRYPRSLQQRTEKLRNGVQWKNFHPVTNPNPFSNLRVQQIQDELDARRIEITDTRKAAVLKQLTDELEGIQRPPALLCSMSEGQNTIKDLHLETYEVQMCEPLHDISNVVANLITELPYHLPEREIQKEYEEFSKITIGDKNQIRGSDARLYAVKLSKFTQTKYEEGKVDINIVNLCNSLIEIISIAYSKADARNARQILRMYNQSFIFGQLCKSVIGNPVKMTSRKFYGTHFHSLVTHAPEAYRLFCLKSILTENEERSFGSLRSISKNTSDRKPCHIIQNAIIRYNAQQHSSEKQNSFLQQDSFISKQSKLLPPRGPSVFQKSFICSRTGLFQSHLERIADYMMLGENFWWSQDETSVTFHEVHSIQFTLIQRYSTSAMSQL</sequence>